<sequence>MFTCKPTIRARFDTILRNILNIVIDLPPFPLHPFPFLGYLRLLLNSSSSPSLHTLPILCLPILHTFLSILTFHPLSITLCLISSHSMSLSSPSHSLSLFALCPPFPLQPLLLLSIFPSFSAFSITLHLPFTISPMQ</sequence>
<dbReference type="AlphaFoldDB" id="A0AAN9XEN0"/>
<evidence type="ECO:0000256" key="1">
    <source>
        <dbReference type="SAM" id="Phobius"/>
    </source>
</evidence>
<feature type="transmembrane region" description="Helical" evidence="1">
    <location>
        <begin position="107"/>
        <end position="130"/>
    </location>
</feature>
<feature type="transmembrane region" description="Helical" evidence="1">
    <location>
        <begin position="57"/>
        <end position="87"/>
    </location>
</feature>
<dbReference type="EMBL" id="JAYMYS010000006">
    <property type="protein sequence ID" value="KAK7389311.1"/>
    <property type="molecule type" value="Genomic_DNA"/>
</dbReference>
<proteinExistence type="predicted"/>
<evidence type="ECO:0000313" key="3">
    <source>
        <dbReference type="Proteomes" id="UP001386955"/>
    </source>
</evidence>
<organism evidence="2 3">
    <name type="scientific">Psophocarpus tetragonolobus</name>
    <name type="common">Winged bean</name>
    <name type="synonym">Dolichos tetragonolobus</name>
    <dbReference type="NCBI Taxonomy" id="3891"/>
    <lineage>
        <taxon>Eukaryota</taxon>
        <taxon>Viridiplantae</taxon>
        <taxon>Streptophyta</taxon>
        <taxon>Embryophyta</taxon>
        <taxon>Tracheophyta</taxon>
        <taxon>Spermatophyta</taxon>
        <taxon>Magnoliopsida</taxon>
        <taxon>eudicotyledons</taxon>
        <taxon>Gunneridae</taxon>
        <taxon>Pentapetalae</taxon>
        <taxon>rosids</taxon>
        <taxon>fabids</taxon>
        <taxon>Fabales</taxon>
        <taxon>Fabaceae</taxon>
        <taxon>Papilionoideae</taxon>
        <taxon>50 kb inversion clade</taxon>
        <taxon>NPAAA clade</taxon>
        <taxon>indigoferoid/millettioid clade</taxon>
        <taxon>Phaseoleae</taxon>
        <taxon>Psophocarpus</taxon>
    </lineage>
</organism>
<reference evidence="2 3" key="1">
    <citation type="submission" date="2024-01" db="EMBL/GenBank/DDBJ databases">
        <title>The genomes of 5 underutilized Papilionoideae crops provide insights into root nodulation and disease resistanc.</title>
        <authorList>
            <person name="Jiang F."/>
        </authorList>
    </citation>
    <scope>NUCLEOTIDE SEQUENCE [LARGE SCALE GENOMIC DNA]</scope>
    <source>
        <strain evidence="2">DUOXIRENSHENG_FW03</strain>
        <tissue evidence="2">Leaves</tissue>
    </source>
</reference>
<comment type="caution">
    <text evidence="2">The sequence shown here is derived from an EMBL/GenBank/DDBJ whole genome shotgun (WGS) entry which is preliminary data.</text>
</comment>
<gene>
    <name evidence="2" type="ORF">VNO78_24197</name>
</gene>
<keyword evidence="1" id="KW-1133">Transmembrane helix</keyword>
<name>A0AAN9XEN0_PSOTE</name>
<protein>
    <submittedName>
        <fullName evidence="2">Uncharacterized protein</fullName>
    </submittedName>
</protein>
<keyword evidence="3" id="KW-1185">Reference proteome</keyword>
<keyword evidence="1" id="KW-0472">Membrane</keyword>
<keyword evidence="1" id="KW-0812">Transmembrane</keyword>
<accession>A0AAN9XEN0</accession>
<dbReference type="Proteomes" id="UP001386955">
    <property type="component" value="Unassembled WGS sequence"/>
</dbReference>
<evidence type="ECO:0000313" key="2">
    <source>
        <dbReference type="EMBL" id="KAK7389311.1"/>
    </source>
</evidence>